<dbReference type="RefSeq" id="WP_345601176.1">
    <property type="nucleotide sequence ID" value="NZ_BAABLT010000029.1"/>
</dbReference>
<feature type="binding site" evidence="5">
    <location>
        <begin position="293"/>
        <end position="299"/>
    </location>
    <ligand>
        <name>S-adenosyl-L-methionine</name>
        <dbReference type="ChEBI" id="CHEBI:59789"/>
    </ligand>
</feature>
<feature type="active site" description="Nucleophile" evidence="5">
    <location>
        <position position="411"/>
    </location>
</feature>
<dbReference type="InterPro" id="IPR001678">
    <property type="entry name" value="MeTrfase_RsmB-F_NOP2_dom"/>
</dbReference>
<accession>A0ABW3FWE6</accession>
<dbReference type="Gene3D" id="1.10.940.10">
    <property type="entry name" value="NusB-like"/>
    <property type="match status" value="1"/>
</dbReference>
<keyword evidence="9" id="KW-1185">Reference proteome</keyword>
<dbReference type="Pfam" id="PF01189">
    <property type="entry name" value="Methyltr_RsmB-F"/>
    <property type="match status" value="1"/>
</dbReference>
<dbReference type="GO" id="GO:0008168">
    <property type="term" value="F:methyltransferase activity"/>
    <property type="evidence" value="ECO:0007669"/>
    <property type="project" value="UniProtKB-KW"/>
</dbReference>
<reference evidence="9" key="1">
    <citation type="journal article" date="2019" name="Int. J. Syst. Evol. Microbiol.">
        <title>The Global Catalogue of Microorganisms (GCM) 10K type strain sequencing project: providing services to taxonomists for standard genome sequencing and annotation.</title>
        <authorList>
            <consortium name="The Broad Institute Genomics Platform"/>
            <consortium name="The Broad Institute Genome Sequencing Center for Infectious Disease"/>
            <person name="Wu L."/>
            <person name="Ma J."/>
        </authorList>
    </citation>
    <scope>NUCLEOTIDE SEQUENCE [LARGE SCALE GENOMIC DNA]</scope>
    <source>
        <strain evidence="9">CCUG 56401</strain>
    </source>
</reference>
<dbReference type="SUPFAM" id="SSF53335">
    <property type="entry name" value="S-adenosyl-L-methionine-dependent methyltransferases"/>
    <property type="match status" value="1"/>
</dbReference>
<dbReference type="EMBL" id="JBHTIW010000013">
    <property type="protein sequence ID" value="MFD0921570.1"/>
    <property type="molecule type" value="Genomic_DNA"/>
</dbReference>
<evidence type="ECO:0000256" key="4">
    <source>
        <dbReference type="ARBA" id="ARBA00022884"/>
    </source>
</evidence>
<sequence length="472" mass="50143">MNERRRTPSRPPGSRPPRRKPNPRPVDVDPARQAALDTLRAVRERDAYANLVLPGLLAQRRITGRDAGLATELAYGACRAQGLLDAVVAECSNRPLSEVDPKLLDALRLGVYQLLRTRIPAHAAVASTVDIVRSEAGSKLAGFANAVLRRAGELDEQQWIDRIAPDPATDPVGHLAMRHAHPKWIARAFADALGSEGDDLAAALAADDARPAVHLTARPGEITADELAAITGGDPAPYSPYGVHLDAGAGDPGDLEPVQEGFASVQDEGSQLVSLALTRVELDGPDQRWLDLCAGPGGKAGLLGALVTLDGGRLDAVEQAPHRADLVRRVTEGLSVSVHVADGRDPGLEPGYDRVLVDAPCTGLGALRRRPEARWRRRPSDVGDLTKLQRELLLSAVGLTRPGGVVAYVVCSPHLAETEGVVSDVLRRTGATQLDARPHFPGVPDLGDGPGVQLWPHRHGTDAMFCALLKVA</sequence>
<dbReference type="InterPro" id="IPR023267">
    <property type="entry name" value="RCMT"/>
</dbReference>
<name>A0ABW3FWE6_9PSEU</name>
<dbReference type="PROSITE" id="PS51686">
    <property type="entry name" value="SAM_MT_RSMB_NOP"/>
    <property type="match status" value="1"/>
</dbReference>
<dbReference type="Gene3D" id="3.40.50.150">
    <property type="entry name" value="Vaccinia Virus protein VP39"/>
    <property type="match status" value="1"/>
</dbReference>
<dbReference type="PRINTS" id="PR02008">
    <property type="entry name" value="RCMTFAMILY"/>
</dbReference>
<feature type="binding site" evidence="5">
    <location>
        <position position="318"/>
    </location>
    <ligand>
        <name>S-adenosyl-L-methionine</name>
        <dbReference type="ChEBI" id="CHEBI:59789"/>
    </ligand>
</feature>
<evidence type="ECO:0000259" key="7">
    <source>
        <dbReference type="PROSITE" id="PS51686"/>
    </source>
</evidence>
<dbReference type="GO" id="GO:0032259">
    <property type="term" value="P:methylation"/>
    <property type="evidence" value="ECO:0007669"/>
    <property type="project" value="UniProtKB-KW"/>
</dbReference>
<keyword evidence="4 5" id="KW-0694">RNA-binding</keyword>
<evidence type="ECO:0000256" key="5">
    <source>
        <dbReference type="PROSITE-ProRule" id="PRU01023"/>
    </source>
</evidence>
<gene>
    <name evidence="8" type="ORF">ACFQ16_17640</name>
</gene>
<dbReference type="InterPro" id="IPR035926">
    <property type="entry name" value="NusB-like_sf"/>
</dbReference>
<dbReference type="Pfam" id="PF01029">
    <property type="entry name" value="NusB"/>
    <property type="match status" value="1"/>
</dbReference>
<dbReference type="SUPFAM" id="SSF48013">
    <property type="entry name" value="NusB-like"/>
    <property type="match status" value="1"/>
</dbReference>
<evidence type="ECO:0000313" key="9">
    <source>
        <dbReference type="Proteomes" id="UP001597018"/>
    </source>
</evidence>
<keyword evidence="2 5" id="KW-0808">Transferase</keyword>
<keyword evidence="3 5" id="KW-0949">S-adenosyl-L-methionine</keyword>
<comment type="caution">
    <text evidence="8">The sequence shown here is derived from an EMBL/GenBank/DDBJ whole genome shotgun (WGS) entry which is preliminary data.</text>
</comment>
<dbReference type="InterPro" id="IPR006027">
    <property type="entry name" value="NusB_RsmB_TIM44"/>
</dbReference>
<dbReference type="InterPro" id="IPR029063">
    <property type="entry name" value="SAM-dependent_MTases_sf"/>
</dbReference>
<proteinExistence type="inferred from homology"/>
<organism evidence="8 9">
    <name type="scientific">Saccharopolyspora rosea</name>
    <dbReference type="NCBI Taxonomy" id="524884"/>
    <lineage>
        <taxon>Bacteria</taxon>
        <taxon>Bacillati</taxon>
        <taxon>Actinomycetota</taxon>
        <taxon>Actinomycetes</taxon>
        <taxon>Pseudonocardiales</taxon>
        <taxon>Pseudonocardiaceae</taxon>
        <taxon>Saccharopolyspora</taxon>
    </lineage>
</organism>
<keyword evidence="1 5" id="KW-0489">Methyltransferase</keyword>
<evidence type="ECO:0000256" key="2">
    <source>
        <dbReference type="ARBA" id="ARBA00022679"/>
    </source>
</evidence>
<feature type="region of interest" description="Disordered" evidence="6">
    <location>
        <begin position="1"/>
        <end position="29"/>
    </location>
</feature>
<comment type="similarity">
    <text evidence="5">Belongs to the class I-like SAM-binding methyltransferase superfamily. RsmB/NOP family.</text>
</comment>
<evidence type="ECO:0000313" key="8">
    <source>
        <dbReference type="EMBL" id="MFD0921570.1"/>
    </source>
</evidence>
<dbReference type="Proteomes" id="UP001597018">
    <property type="component" value="Unassembled WGS sequence"/>
</dbReference>
<feature type="domain" description="SAM-dependent MTase RsmB/NOP-type" evidence="7">
    <location>
        <begin position="189"/>
        <end position="472"/>
    </location>
</feature>
<feature type="binding site" evidence="5">
    <location>
        <position position="342"/>
    </location>
    <ligand>
        <name>S-adenosyl-L-methionine</name>
        <dbReference type="ChEBI" id="CHEBI:59789"/>
    </ligand>
</feature>
<feature type="binding site" evidence="5">
    <location>
        <position position="358"/>
    </location>
    <ligand>
        <name>S-adenosyl-L-methionine</name>
        <dbReference type="ChEBI" id="CHEBI:59789"/>
    </ligand>
</feature>
<protein>
    <submittedName>
        <fullName evidence="8">RsmB/NOP family class I SAM-dependent RNA methyltransferase</fullName>
        <ecNumber evidence="8">2.1.1.-</ecNumber>
    </submittedName>
</protein>
<evidence type="ECO:0000256" key="3">
    <source>
        <dbReference type="ARBA" id="ARBA00022691"/>
    </source>
</evidence>
<dbReference type="PANTHER" id="PTHR22807">
    <property type="entry name" value="NOP2 YEAST -RELATED NOL1/NOP2/FMU SUN DOMAIN-CONTAINING"/>
    <property type="match status" value="1"/>
</dbReference>
<evidence type="ECO:0000256" key="6">
    <source>
        <dbReference type="SAM" id="MobiDB-lite"/>
    </source>
</evidence>
<dbReference type="InterPro" id="IPR049560">
    <property type="entry name" value="MeTrfase_RsmB-F_NOP2_cat"/>
</dbReference>
<dbReference type="PANTHER" id="PTHR22807:SF53">
    <property type="entry name" value="RIBOSOMAL RNA SMALL SUBUNIT METHYLTRANSFERASE B-RELATED"/>
    <property type="match status" value="1"/>
</dbReference>
<evidence type="ECO:0000256" key="1">
    <source>
        <dbReference type="ARBA" id="ARBA00022603"/>
    </source>
</evidence>
<dbReference type="EC" id="2.1.1.-" evidence="8"/>